<organism evidence="1 2">
    <name type="scientific">Hibiscus trionum</name>
    <name type="common">Flower of an hour</name>
    <dbReference type="NCBI Taxonomy" id="183268"/>
    <lineage>
        <taxon>Eukaryota</taxon>
        <taxon>Viridiplantae</taxon>
        <taxon>Streptophyta</taxon>
        <taxon>Embryophyta</taxon>
        <taxon>Tracheophyta</taxon>
        <taxon>Spermatophyta</taxon>
        <taxon>Magnoliopsida</taxon>
        <taxon>eudicotyledons</taxon>
        <taxon>Gunneridae</taxon>
        <taxon>Pentapetalae</taxon>
        <taxon>rosids</taxon>
        <taxon>malvids</taxon>
        <taxon>Malvales</taxon>
        <taxon>Malvaceae</taxon>
        <taxon>Malvoideae</taxon>
        <taxon>Hibiscus</taxon>
    </lineage>
</organism>
<keyword evidence="2" id="KW-1185">Reference proteome</keyword>
<comment type="caution">
    <text evidence="1">The sequence shown here is derived from an EMBL/GenBank/DDBJ whole genome shotgun (WGS) entry which is preliminary data.</text>
</comment>
<evidence type="ECO:0000313" key="1">
    <source>
        <dbReference type="EMBL" id="GMJ04830.1"/>
    </source>
</evidence>
<sequence length="143" mass="15814">MVDNSEQHFTLEMTVVSARGLKNPSSFLFSHRLRPFITITTFPPQTSLNAAASKNRHGFQTRVDDQGSAGLVPDSGRRLRAAACGISQATKLPAEGSRWYEDSRGCQRCGEVGRSYSLWRHLSDRDWYTGKGCAARQGDGVHL</sequence>
<dbReference type="EMBL" id="BSYR01000040">
    <property type="protein sequence ID" value="GMJ04830.1"/>
    <property type="molecule type" value="Genomic_DNA"/>
</dbReference>
<reference evidence="1" key="1">
    <citation type="submission" date="2023-05" db="EMBL/GenBank/DDBJ databases">
        <title>Genome and transcriptome analyses reveal genes involved in the formation of fine ridges on petal epidermal cells in Hibiscus trionum.</title>
        <authorList>
            <person name="Koshimizu S."/>
            <person name="Masuda S."/>
            <person name="Ishii T."/>
            <person name="Shirasu K."/>
            <person name="Hoshino A."/>
            <person name="Arita M."/>
        </authorList>
    </citation>
    <scope>NUCLEOTIDE SEQUENCE</scope>
    <source>
        <strain evidence="1">Hamamatsu line</strain>
    </source>
</reference>
<dbReference type="OrthoDB" id="965607at2759"/>
<proteinExistence type="predicted"/>
<dbReference type="Proteomes" id="UP001165190">
    <property type="component" value="Unassembled WGS sequence"/>
</dbReference>
<evidence type="ECO:0000313" key="2">
    <source>
        <dbReference type="Proteomes" id="UP001165190"/>
    </source>
</evidence>
<accession>A0A9W7IZP2</accession>
<dbReference type="AlphaFoldDB" id="A0A9W7IZP2"/>
<name>A0A9W7IZP2_HIBTR</name>
<protein>
    <submittedName>
        <fullName evidence="1">Uncharacterized protein</fullName>
    </submittedName>
</protein>
<gene>
    <name evidence="1" type="ORF">HRI_004152200</name>
</gene>